<name>A0A0R3RRV4_9BILA</name>
<dbReference type="CDD" id="cd04508">
    <property type="entry name" value="Tudor_SF"/>
    <property type="match status" value="1"/>
</dbReference>
<protein>
    <submittedName>
        <fullName evidence="2">CTCK domain-containing protein</fullName>
    </submittedName>
</protein>
<dbReference type="Gene3D" id="2.30.30.140">
    <property type="match status" value="1"/>
</dbReference>
<dbReference type="WBParaSite" id="EEL_0000450201-mRNA-1">
    <property type="protein sequence ID" value="EEL_0000450201-mRNA-1"/>
    <property type="gene ID" value="EEL_0000450201"/>
</dbReference>
<sequence>MTSHDNSVIISGTDNLDTSSVELVSAAGITEHEPVQQHQDADTSGMSYTTVPLEVLEVAGIDIENSGELTEEQINTIMSLIEPSGATQQHGLKQEQADIPLSSYANSMPSSSSETGDRLTLYILDDGSLKLTDAALQKEFFFTPRDLALHSIDVDNLTDETLQRVIQMAMESFGCTFDLKIGMESMSFFRNEVVVMKKRRMEDVDPVEFTGSSFLANTSMESPASAASKRALVRGEILVFSFVGMLVMIVSEEHHADSQLSLIGTEVEIKRDGKVYSATIKYCRQSGGYKVQFSDGHFEWVGEDEIRLLHDENPRKHSDHESYSERVGTVPSGGTISKNIDSRRCTSQIPGIKVIPTNGCLKQEEPNFCCAVCDQKVYQREPQYIVIRIPACDRCAEQKMILLDGTTKDCEAQTCASVLKSDLHITAVAKDEQRRS</sequence>
<accession>A0A0R3RRV4</accession>
<keyword evidence="1" id="KW-1185">Reference proteome</keyword>
<dbReference type="Proteomes" id="UP000050640">
    <property type="component" value="Unplaced"/>
</dbReference>
<proteinExistence type="predicted"/>
<reference evidence="2" key="1">
    <citation type="submission" date="2017-02" db="UniProtKB">
        <authorList>
            <consortium name="WormBaseParasite"/>
        </authorList>
    </citation>
    <scope>IDENTIFICATION</scope>
</reference>
<dbReference type="AlphaFoldDB" id="A0A0R3RRV4"/>
<evidence type="ECO:0000313" key="1">
    <source>
        <dbReference type="Proteomes" id="UP000050640"/>
    </source>
</evidence>
<organism evidence="1 2">
    <name type="scientific">Elaeophora elaphi</name>
    <dbReference type="NCBI Taxonomy" id="1147741"/>
    <lineage>
        <taxon>Eukaryota</taxon>
        <taxon>Metazoa</taxon>
        <taxon>Ecdysozoa</taxon>
        <taxon>Nematoda</taxon>
        <taxon>Chromadorea</taxon>
        <taxon>Rhabditida</taxon>
        <taxon>Spirurina</taxon>
        <taxon>Spiruromorpha</taxon>
        <taxon>Filarioidea</taxon>
        <taxon>Onchocercidae</taxon>
        <taxon>Elaeophora</taxon>
    </lineage>
</organism>
<dbReference type="STRING" id="1147741.A0A0R3RRV4"/>
<evidence type="ECO:0000313" key="2">
    <source>
        <dbReference type="WBParaSite" id="EEL_0000450201-mRNA-1"/>
    </source>
</evidence>